<feature type="non-terminal residue" evidence="2">
    <location>
        <position position="279"/>
    </location>
</feature>
<keyword evidence="1" id="KW-0472">Membrane</keyword>
<feature type="transmembrane region" description="Helical" evidence="1">
    <location>
        <begin position="45"/>
        <end position="65"/>
    </location>
</feature>
<dbReference type="AlphaFoldDB" id="A0A4S8M1X7"/>
<proteinExistence type="predicted"/>
<feature type="transmembrane region" description="Helical" evidence="1">
    <location>
        <begin position="250"/>
        <end position="268"/>
    </location>
</feature>
<evidence type="ECO:0000313" key="3">
    <source>
        <dbReference type="Proteomes" id="UP000297245"/>
    </source>
</evidence>
<evidence type="ECO:0000313" key="2">
    <source>
        <dbReference type="EMBL" id="THU96097.1"/>
    </source>
</evidence>
<keyword evidence="1" id="KW-1133">Transmembrane helix</keyword>
<evidence type="ECO:0000256" key="1">
    <source>
        <dbReference type="SAM" id="Phobius"/>
    </source>
</evidence>
<sequence length="279" mass="32232">MLLLYALARPLLASTNNESLPSPEVSSEVLNGCFDIRSCRTVEEILYSCIGVVFACTWIAIHPNIPRHFDTLRLYFELADPFTISQTRVIAQDLISMLLSLLVPELIVIWALRQWFAARNIAEKYSRYGWTKTHGHFLIMGGFALFENGRYIRTLEDSNKFNEEDQVIREKIRRQIEFQNSVGNLCSSEARCLLEFLIQHKYVEITEDEITAKSKTDFLTKFIAVGQTTWFTAQCIARVTEGLVVTNLEIVTVAFAFLNIATYFLWWNKPQRIRYPVKV</sequence>
<dbReference type="EMBL" id="ML179184">
    <property type="protein sequence ID" value="THU96097.1"/>
    <property type="molecule type" value="Genomic_DNA"/>
</dbReference>
<keyword evidence="3" id="KW-1185">Reference proteome</keyword>
<feature type="transmembrane region" description="Helical" evidence="1">
    <location>
        <begin position="94"/>
        <end position="112"/>
    </location>
</feature>
<accession>A0A4S8M1X7</accession>
<keyword evidence="1" id="KW-0812">Transmembrane</keyword>
<dbReference type="OrthoDB" id="9451547at2759"/>
<dbReference type="PANTHER" id="PTHR35043">
    <property type="entry name" value="TRANSCRIPTION FACTOR DOMAIN-CONTAINING PROTEIN"/>
    <property type="match status" value="1"/>
</dbReference>
<name>A0A4S8M1X7_DENBC</name>
<protein>
    <submittedName>
        <fullName evidence="2">Uncharacterized protein</fullName>
    </submittedName>
</protein>
<dbReference type="Proteomes" id="UP000297245">
    <property type="component" value="Unassembled WGS sequence"/>
</dbReference>
<reference evidence="2 3" key="1">
    <citation type="journal article" date="2019" name="Nat. Ecol. Evol.">
        <title>Megaphylogeny resolves global patterns of mushroom evolution.</title>
        <authorList>
            <person name="Varga T."/>
            <person name="Krizsan K."/>
            <person name="Foldi C."/>
            <person name="Dima B."/>
            <person name="Sanchez-Garcia M."/>
            <person name="Sanchez-Ramirez S."/>
            <person name="Szollosi G.J."/>
            <person name="Szarkandi J.G."/>
            <person name="Papp V."/>
            <person name="Albert L."/>
            <person name="Andreopoulos W."/>
            <person name="Angelini C."/>
            <person name="Antonin V."/>
            <person name="Barry K.W."/>
            <person name="Bougher N.L."/>
            <person name="Buchanan P."/>
            <person name="Buyck B."/>
            <person name="Bense V."/>
            <person name="Catcheside P."/>
            <person name="Chovatia M."/>
            <person name="Cooper J."/>
            <person name="Damon W."/>
            <person name="Desjardin D."/>
            <person name="Finy P."/>
            <person name="Geml J."/>
            <person name="Haridas S."/>
            <person name="Hughes K."/>
            <person name="Justo A."/>
            <person name="Karasinski D."/>
            <person name="Kautmanova I."/>
            <person name="Kiss B."/>
            <person name="Kocsube S."/>
            <person name="Kotiranta H."/>
            <person name="LaButti K.M."/>
            <person name="Lechner B.E."/>
            <person name="Liimatainen K."/>
            <person name="Lipzen A."/>
            <person name="Lukacs Z."/>
            <person name="Mihaltcheva S."/>
            <person name="Morgado L.N."/>
            <person name="Niskanen T."/>
            <person name="Noordeloos M.E."/>
            <person name="Ohm R.A."/>
            <person name="Ortiz-Santana B."/>
            <person name="Ovrebo C."/>
            <person name="Racz N."/>
            <person name="Riley R."/>
            <person name="Savchenko A."/>
            <person name="Shiryaev A."/>
            <person name="Soop K."/>
            <person name="Spirin V."/>
            <person name="Szebenyi C."/>
            <person name="Tomsovsky M."/>
            <person name="Tulloss R.E."/>
            <person name="Uehling J."/>
            <person name="Grigoriev I.V."/>
            <person name="Vagvolgyi C."/>
            <person name="Papp T."/>
            <person name="Martin F.M."/>
            <person name="Miettinen O."/>
            <person name="Hibbett D.S."/>
            <person name="Nagy L.G."/>
        </authorList>
    </citation>
    <scope>NUCLEOTIDE SEQUENCE [LARGE SCALE GENOMIC DNA]</scope>
    <source>
        <strain evidence="2 3">CBS 962.96</strain>
    </source>
</reference>
<gene>
    <name evidence="2" type="ORF">K435DRAFT_665138</name>
</gene>
<dbReference type="PANTHER" id="PTHR35043:SF7">
    <property type="entry name" value="TRANSCRIPTION FACTOR DOMAIN-CONTAINING PROTEIN"/>
    <property type="match status" value="1"/>
</dbReference>
<organism evidence="2 3">
    <name type="scientific">Dendrothele bispora (strain CBS 962.96)</name>
    <dbReference type="NCBI Taxonomy" id="1314807"/>
    <lineage>
        <taxon>Eukaryota</taxon>
        <taxon>Fungi</taxon>
        <taxon>Dikarya</taxon>
        <taxon>Basidiomycota</taxon>
        <taxon>Agaricomycotina</taxon>
        <taxon>Agaricomycetes</taxon>
        <taxon>Agaricomycetidae</taxon>
        <taxon>Agaricales</taxon>
        <taxon>Agaricales incertae sedis</taxon>
        <taxon>Dendrothele</taxon>
    </lineage>
</organism>